<keyword evidence="1" id="KW-0732">Signal</keyword>
<reference evidence="2" key="1">
    <citation type="journal article" date="2023" name="G3 (Bethesda)">
        <title>A reference genome for the long-term kleptoplast-retaining sea slug Elysia crispata morphotype clarki.</title>
        <authorList>
            <person name="Eastman K.E."/>
            <person name="Pendleton A.L."/>
            <person name="Shaikh M.A."/>
            <person name="Suttiyut T."/>
            <person name="Ogas R."/>
            <person name="Tomko P."/>
            <person name="Gavelis G."/>
            <person name="Widhalm J.R."/>
            <person name="Wisecaver J.H."/>
        </authorList>
    </citation>
    <scope>NUCLEOTIDE SEQUENCE</scope>
    <source>
        <strain evidence="2">ECLA1</strain>
    </source>
</reference>
<feature type="signal peptide" evidence="1">
    <location>
        <begin position="1"/>
        <end position="21"/>
    </location>
</feature>
<sequence>MRKRSLLSGLCFLSLLYAGVQFYIQDDYSPLQLLSSVENEASRLLRFISQPHIHCNDSLATGNSSRWLICLDAEIGIPSMKSDDQKLIVYSVGPEKDYSFEQIASMNLSTKLFIFCHDKCPEDLMHVNPSTATFYKTAIVPNDPADFARNSFDSQTLNTVIKTLHHKSIHLLKLDTFVEDVKSFEVLRFLIDDSLLQSVQELHFVVRLDKLDEDFIYSWYRVLYALFTTAGFRLFHTSASDSLCLQDTVMESCTYYLSWVKKPPPQVFVMYPPAIDGSLENEEDRLLNYLQNRKSKDILFTRIPLKMVFLNQNRRVFEEALSLDLSTNIMQKSAQSCHFIILRGAPFSVSKKRPIEGCNTYSFVFNLQTDGSVRFHTASGLSQISRKSQDLSLNDIVRLSETTIMFIDLHESWEVLGLLSAMALPKHLDQVIVRGHIFPTSGRSMHSVLRTRYSELQRLQEFSLSMVKADQMTVRDLKFSAAERNMYILNFVKNSAL</sequence>
<organism evidence="2 3">
    <name type="scientific">Elysia crispata</name>
    <name type="common">lettuce slug</name>
    <dbReference type="NCBI Taxonomy" id="231223"/>
    <lineage>
        <taxon>Eukaryota</taxon>
        <taxon>Metazoa</taxon>
        <taxon>Spiralia</taxon>
        <taxon>Lophotrochozoa</taxon>
        <taxon>Mollusca</taxon>
        <taxon>Gastropoda</taxon>
        <taxon>Heterobranchia</taxon>
        <taxon>Euthyneura</taxon>
        <taxon>Panpulmonata</taxon>
        <taxon>Sacoglossa</taxon>
        <taxon>Placobranchoidea</taxon>
        <taxon>Plakobranchidae</taxon>
        <taxon>Elysia</taxon>
    </lineage>
</organism>
<dbReference type="PANTHER" id="PTHR32026">
    <property type="entry name" value="METHYLTRANSFERASE-LIKE PROTEIN 24"/>
    <property type="match status" value="1"/>
</dbReference>
<evidence type="ECO:0000256" key="1">
    <source>
        <dbReference type="SAM" id="SignalP"/>
    </source>
</evidence>
<accession>A0AAE0YAC8</accession>
<evidence type="ECO:0000313" key="3">
    <source>
        <dbReference type="Proteomes" id="UP001283361"/>
    </source>
</evidence>
<dbReference type="Proteomes" id="UP001283361">
    <property type="component" value="Unassembled WGS sequence"/>
</dbReference>
<protein>
    <submittedName>
        <fullName evidence="2">Uncharacterized protein</fullName>
    </submittedName>
</protein>
<evidence type="ECO:0000313" key="2">
    <source>
        <dbReference type="EMBL" id="KAK3737907.1"/>
    </source>
</evidence>
<comment type="caution">
    <text evidence="2">The sequence shown here is derived from an EMBL/GenBank/DDBJ whole genome shotgun (WGS) entry which is preliminary data.</text>
</comment>
<name>A0AAE0YAC8_9GAST</name>
<keyword evidence="3" id="KW-1185">Reference proteome</keyword>
<feature type="chain" id="PRO_5041993936" evidence="1">
    <location>
        <begin position="22"/>
        <end position="497"/>
    </location>
</feature>
<dbReference type="InterPro" id="IPR026913">
    <property type="entry name" value="METTL24"/>
</dbReference>
<dbReference type="AlphaFoldDB" id="A0AAE0YAC8"/>
<dbReference type="PANTHER" id="PTHR32026:SF10">
    <property type="entry name" value="METHYLTRANSFERASE-LIKE PROTEIN 24-RELATED"/>
    <property type="match status" value="1"/>
</dbReference>
<gene>
    <name evidence="2" type="ORF">RRG08_028532</name>
</gene>
<dbReference type="EMBL" id="JAWDGP010006611">
    <property type="protein sequence ID" value="KAK3737907.1"/>
    <property type="molecule type" value="Genomic_DNA"/>
</dbReference>
<proteinExistence type="predicted"/>